<dbReference type="Pfam" id="PF08241">
    <property type="entry name" value="Methyltransf_11"/>
    <property type="match status" value="1"/>
</dbReference>
<accession>A0A1G2F0I7</accession>
<dbReference type="SUPFAM" id="SSF53335">
    <property type="entry name" value="S-adenosyl-L-methionine-dependent methyltransferases"/>
    <property type="match status" value="1"/>
</dbReference>
<dbReference type="Gene3D" id="3.40.50.150">
    <property type="entry name" value="Vaccinia Virus protein VP39"/>
    <property type="match status" value="1"/>
</dbReference>
<dbReference type="GO" id="GO:0008757">
    <property type="term" value="F:S-adenosylmethionine-dependent methyltransferase activity"/>
    <property type="evidence" value="ECO:0007669"/>
    <property type="project" value="InterPro"/>
</dbReference>
<feature type="domain" description="Methyltransferase type 11" evidence="1">
    <location>
        <begin position="39"/>
        <end position="81"/>
    </location>
</feature>
<dbReference type="EMBL" id="MHMS01000025">
    <property type="protein sequence ID" value="OGZ31559.1"/>
    <property type="molecule type" value="Genomic_DNA"/>
</dbReference>
<evidence type="ECO:0000313" key="3">
    <source>
        <dbReference type="Proteomes" id="UP000176787"/>
    </source>
</evidence>
<evidence type="ECO:0000259" key="1">
    <source>
        <dbReference type="Pfam" id="PF08241"/>
    </source>
</evidence>
<organism evidence="2 3">
    <name type="scientific">Candidatus Niyogibacteria bacterium RIFCSPLOWO2_12_FULL_41_13</name>
    <dbReference type="NCBI Taxonomy" id="1801726"/>
    <lineage>
        <taxon>Bacteria</taxon>
        <taxon>Candidatus Niyogiibacteriota</taxon>
    </lineage>
</organism>
<dbReference type="InterPro" id="IPR013216">
    <property type="entry name" value="Methyltransf_11"/>
</dbReference>
<sequence length="204" mass="24128">MKKLYLGSGSRTNEKQSQGFVCVDFDARYKPDVLWDMEIFPWPFEDDSVEYIEAHHVIEHQSDVDAFMCELWRISKDGAKISLKYPHFSRVLASGFGMNDKHKSAVPMRLLDRYSRKFTYDRIRFSWMRFDIPPHPDSKYKGKWFTKLANKIINAFLNLNVTFSDRIFAYWFGGVDDIEVLSTVHKKGIKWEQPLQRKFSPPKD</sequence>
<name>A0A1G2F0I7_9BACT</name>
<dbReference type="AlphaFoldDB" id="A0A1G2F0I7"/>
<reference evidence="2 3" key="1">
    <citation type="journal article" date="2016" name="Nat. Commun.">
        <title>Thousands of microbial genomes shed light on interconnected biogeochemical processes in an aquifer system.</title>
        <authorList>
            <person name="Anantharaman K."/>
            <person name="Brown C.T."/>
            <person name="Hug L.A."/>
            <person name="Sharon I."/>
            <person name="Castelle C.J."/>
            <person name="Probst A.J."/>
            <person name="Thomas B.C."/>
            <person name="Singh A."/>
            <person name="Wilkins M.J."/>
            <person name="Karaoz U."/>
            <person name="Brodie E.L."/>
            <person name="Williams K.H."/>
            <person name="Hubbard S.S."/>
            <person name="Banfield J.F."/>
        </authorList>
    </citation>
    <scope>NUCLEOTIDE SEQUENCE [LARGE SCALE GENOMIC DNA]</scope>
</reference>
<gene>
    <name evidence="2" type="ORF">A3H02_02525</name>
</gene>
<dbReference type="InterPro" id="IPR029063">
    <property type="entry name" value="SAM-dependent_MTases_sf"/>
</dbReference>
<proteinExistence type="predicted"/>
<comment type="caution">
    <text evidence="2">The sequence shown here is derived from an EMBL/GenBank/DDBJ whole genome shotgun (WGS) entry which is preliminary data.</text>
</comment>
<dbReference type="STRING" id="1801726.A3H02_02525"/>
<dbReference type="Proteomes" id="UP000176787">
    <property type="component" value="Unassembled WGS sequence"/>
</dbReference>
<evidence type="ECO:0000313" key="2">
    <source>
        <dbReference type="EMBL" id="OGZ31559.1"/>
    </source>
</evidence>
<protein>
    <recommendedName>
        <fullName evidence="1">Methyltransferase type 11 domain-containing protein</fullName>
    </recommendedName>
</protein>